<comment type="similarity">
    <text evidence="5">Belongs to the 'phage' integrase family. XerD-like subfamily.</text>
</comment>
<gene>
    <name evidence="8" type="ORF">SAMN02910293_00944</name>
</gene>
<evidence type="ECO:0000259" key="6">
    <source>
        <dbReference type="PROSITE" id="PS51898"/>
    </source>
</evidence>
<dbReference type="EMBL" id="FMXP01000011">
    <property type="protein sequence ID" value="SDB18742.1"/>
    <property type="molecule type" value="Genomic_DNA"/>
</dbReference>
<evidence type="ECO:0000256" key="5">
    <source>
        <dbReference type="HAMAP-Rule" id="MF_01817"/>
    </source>
</evidence>
<dbReference type="InterPro" id="IPR020876">
    <property type="entry name" value="Tyrosine_recombinase_XerD-like"/>
</dbReference>
<dbReference type="InterPro" id="IPR002104">
    <property type="entry name" value="Integrase_catalytic"/>
</dbReference>
<dbReference type="GO" id="GO:0009037">
    <property type="term" value="F:tyrosine-based site-specific recombinase activity"/>
    <property type="evidence" value="ECO:0007669"/>
    <property type="project" value="UniProtKB-UniRule"/>
</dbReference>
<feature type="domain" description="Core-binding (CB)" evidence="7">
    <location>
        <begin position="1"/>
        <end position="72"/>
    </location>
</feature>
<proteinExistence type="inferred from homology"/>
<dbReference type="HAMAP" id="MF_01817">
    <property type="entry name" value="Recomb_XerD_like"/>
    <property type="match status" value="1"/>
</dbReference>
<dbReference type="RefSeq" id="WP_074485865.1">
    <property type="nucleotide sequence ID" value="NZ_FMXP01000011.1"/>
</dbReference>
<comment type="function">
    <text evidence="5">Putative tyrosine recombinase. Not involved in the cutting and rejoining of the recombining DNA molecules on dif(SL) site.</text>
</comment>
<dbReference type="InterPro" id="IPR011010">
    <property type="entry name" value="DNA_brk_join_enz"/>
</dbReference>
<dbReference type="PROSITE" id="PS51898">
    <property type="entry name" value="TYR_RECOMBINASE"/>
    <property type="match status" value="1"/>
</dbReference>
<feature type="domain" description="Tyr recombinase" evidence="6">
    <location>
        <begin position="85"/>
        <end position="249"/>
    </location>
</feature>
<dbReference type="AlphaFoldDB" id="A0A1G6BDL7"/>
<dbReference type="GO" id="GO:0006313">
    <property type="term" value="P:DNA transposition"/>
    <property type="evidence" value="ECO:0007669"/>
    <property type="project" value="UniProtKB-UniRule"/>
</dbReference>
<dbReference type="GO" id="GO:0005737">
    <property type="term" value="C:cytoplasm"/>
    <property type="evidence" value="ECO:0007669"/>
    <property type="project" value="UniProtKB-SubCell"/>
</dbReference>
<dbReference type="STRING" id="439219.SAMN02910293_00944"/>
<organism evidence="8 9">
    <name type="scientific">Streptococcus henryi</name>
    <dbReference type="NCBI Taxonomy" id="439219"/>
    <lineage>
        <taxon>Bacteria</taxon>
        <taxon>Bacillati</taxon>
        <taxon>Bacillota</taxon>
        <taxon>Bacilli</taxon>
        <taxon>Lactobacillales</taxon>
        <taxon>Streptococcaceae</taxon>
        <taxon>Streptococcus</taxon>
    </lineage>
</organism>
<keyword evidence="4 5" id="KW-0233">DNA recombination</keyword>
<dbReference type="eggNOG" id="COG0582">
    <property type="taxonomic scope" value="Bacteria"/>
</dbReference>
<keyword evidence="3 5" id="KW-0238">DNA-binding</keyword>
<comment type="subcellular location">
    <subcellularLocation>
        <location evidence="5">Cytoplasm</location>
    </subcellularLocation>
</comment>
<dbReference type="GO" id="GO:0003677">
    <property type="term" value="F:DNA binding"/>
    <property type="evidence" value="ECO:0007669"/>
    <property type="project" value="UniProtKB-UniRule"/>
</dbReference>
<keyword evidence="1 5" id="KW-0963">Cytoplasm</keyword>
<accession>A0A1G6BDL7</accession>
<dbReference type="InterPro" id="IPR013762">
    <property type="entry name" value="Integrase-like_cat_sf"/>
</dbReference>
<dbReference type="Proteomes" id="UP000182508">
    <property type="component" value="Unassembled WGS sequence"/>
</dbReference>
<dbReference type="SUPFAM" id="SSF56349">
    <property type="entry name" value="DNA breaking-rejoining enzymes"/>
    <property type="match status" value="1"/>
</dbReference>
<feature type="active site" description="O-(3'-phospho-DNA)-tyrosine intermediate" evidence="5">
    <location>
        <position position="244"/>
    </location>
</feature>
<dbReference type="NCBIfam" id="NF002685">
    <property type="entry name" value="PRK02436.1"/>
    <property type="match status" value="1"/>
</dbReference>
<evidence type="ECO:0000256" key="1">
    <source>
        <dbReference type="ARBA" id="ARBA00022490"/>
    </source>
</evidence>
<sequence>MIDWIQEFIDSKDLSENSRAAYFYDLQQFVMSIDDKISQEKLALYEQSLSDFKVSVKKRKISAVNQFLFYLYETRKVNHFYKLTNKEKIQDKSALHQLLDFQLFYEKTEFPQGQLISLLILELGLSPQEIQTIEQADLDLDFAILSLNKSGLIRVLEIPKPLISYLQKQVSNNQRFLFDKSGKIYSRQWFFKQLKLYLTELGMSDLSAQDLRQQFILKKKEEGKSITELGHLLGLKSPITLEKYYKNGY</sequence>
<keyword evidence="2 5" id="KW-0229">DNA integration</keyword>
<keyword evidence="9" id="KW-1185">Reference proteome</keyword>
<reference evidence="8 9" key="1">
    <citation type="submission" date="2016-10" db="EMBL/GenBank/DDBJ databases">
        <authorList>
            <person name="de Groot N.N."/>
        </authorList>
    </citation>
    <scope>NUCLEOTIDE SEQUENCE [LARGE SCALE GENOMIC DNA]</scope>
    <source>
        <strain evidence="8 9">A-4</strain>
    </source>
</reference>
<evidence type="ECO:0000259" key="7">
    <source>
        <dbReference type="PROSITE" id="PS51900"/>
    </source>
</evidence>
<protein>
    <recommendedName>
        <fullName evidence="5">Tyrosine recombinase XerD-like</fullName>
    </recommendedName>
</protein>
<evidence type="ECO:0000256" key="4">
    <source>
        <dbReference type="ARBA" id="ARBA00023172"/>
    </source>
</evidence>
<evidence type="ECO:0000256" key="2">
    <source>
        <dbReference type="ARBA" id="ARBA00022908"/>
    </source>
</evidence>
<dbReference type="Gene3D" id="1.10.443.10">
    <property type="entry name" value="Intergrase catalytic core"/>
    <property type="match status" value="1"/>
</dbReference>
<evidence type="ECO:0000256" key="3">
    <source>
        <dbReference type="ARBA" id="ARBA00023125"/>
    </source>
</evidence>
<evidence type="ECO:0000313" key="8">
    <source>
        <dbReference type="EMBL" id="SDB18742.1"/>
    </source>
</evidence>
<evidence type="ECO:0000313" key="9">
    <source>
        <dbReference type="Proteomes" id="UP000182508"/>
    </source>
</evidence>
<dbReference type="InterPro" id="IPR044068">
    <property type="entry name" value="CB"/>
</dbReference>
<dbReference type="PROSITE" id="PS51900">
    <property type="entry name" value="CB"/>
    <property type="match status" value="1"/>
</dbReference>
<name>A0A1G6BDL7_9STRE</name>